<dbReference type="GO" id="GO:0003700">
    <property type="term" value="F:DNA-binding transcription factor activity"/>
    <property type="evidence" value="ECO:0007669"/>
    <property type="project" value="InterPro"/>
</dbReference>
<dbReference type="PRINTS" id="PR00032">
    <property type="entry name" value="HTHARAC"/>
</dbReference>
<feature type="domain" description="HTH araC/xylS-type" evidence="4">
    <location>
        <begin position="197"/>
        <end position="296"/>
    </location>
</feature>
<gene>
    <name evidence="5" type="ORF">SAMN05660652_01413</name>
</gene>
<proteinExistence type="predicted"/>
<accession>A0A1G8AKG0</accession>
<sequence>MTNPRILIGKYRQHVTGHDGLPVLRMPKNWTGPTVERLAIPTSGECGPQFTGMPVICTSPLVQGLRWYKHSLNIQEVPVPPNGIDSLSSNYEREYEKWKCAPGHETLCVRFHHSVVEKFFQDEALRFDIETRFAHKDPVLSRLIHDLAAEMQNELPNGVIYAEGVSLMILGWLRQHYASTPQQGKAPSGGLSSAQKQRIVDFIDANIGAPLSLDSMASQIGMSVYHFARLFRITFEITPHQYVLKKRLTLTAHALRKCANKSISDVAFDFGFSSQAHFTAAFRRQFGDTPGIWRAKHA</sequence>
<dbReference type="InterPro" id="IPR050204">
    <property type="entry name" value="AraC_XylS_family_regulators"/>
</dbReference>
<name>A0A1G8AKG0_9RHOO</name>
<dbReference type="PANTHER" id="PTHR46796:SF6">
    <property type="entry name" value="ARAC SUBFAMILY"/>
    <property type="match status" value="1"/>
</dbReference>
<evidence type="ECO:0000256" key="2">
    <source>
        <dbReference type="ARBA" id="ARBA00023125"/>
    </source>
</evidence>
<dbReference type="SUPFAM" id="SSF46689">
    <property type="entry name" value="Homeodomain-like"/>
    <property type="match status" value="2"/>
</dbReference>
<evidence type="ECO:0000313" key="5">
    <source>
        <dbReference type="EMBL" id="SDH21333.1"/>
    </source>
</evidence>
<keyword evidence="2" id="KW-0238">DNA-binding</keyword>
<keyword evidence="6" id="KW-1185">Reference proteome</keyword>
<evidence type="ECO:0000313" key="6">
    <source>
        <dbReference type="Proteomes" id="UP000198607"/>
    </source>
</evidence>
<dbReference type="Gene3D" id="1.10.10.60">
    <property type="entry name" value="Homeodomain-like"/>
    <property type="match status" value="2"/>
</dbReference>
<evidence type="ECO:0000256" key="1">
    <source>
        <dbReference type="ARBA" id="ARBA00023015"/>
    </source>
</evidence>
<dbReference type="RefSeq" id="WP_091935919.1">
    <property type="nucleotide sequence ID" value="NZ_FNCY01000004.1"/>
</dbReference>
<dbReference type="EMBL" id="FNCY01000004">
    <property type="protein sequence ID" value="SDH21333.1"/>
    <property type="molecule type" value="Genomic_DNA"/>
</dbReference>
<dbReference type="GO" id="GO:0043565">
    <property type="term" value="F:sequence-specific DNA binding"/>
    <property type="evidence" value="ECO:0007669"/>
    <property type="project" value="InterPro"/>
</dbReference>
<dbReference type="InterPro" id="IPR009057">
    <property type="entry name" value="Homeodomain-like_sf"/>
</dbReference>
<dbReference type="PANTHER" id="PTHR46796">
    <property type="entry name" value="HTH-TYPE TRANSCRIPTIONAL ACTIVATOR RHAS-RELATED"/>
    <property type="match status" value="1"/>
</dbReference>
<dbReference type="InterPro" id="IPR020449">
    <property type="entry name" value="Tscrpt_reg_AraC-type_HTH"/>
</dbReference>
<dbReference type="Pfam" id="PF12833">
    <property type="entry name" value="HTH_18"/>
    <property type="match status" value="1"/>
</dbReference>
<organism evidence="5 6">
    <name type="scientific">Propionivibrio dicarboxylicus</name>
    <dbReference type="NCBI Taxonomy" id="83767"/>
    <lineage>
        <taxon>Bacteria</taxon>
        <taxon>Pseudomonadati</taxon>
        <taxon>Pseudomonadota</taxon>
        <taxon>Betaproteobacteria</taxon>
        <taxon>Rhodocyclales</taxon>
        <taxon>Rhodocyclaceae</taxon>
        <taxon>Propionivibrio</taxon>
    </lineage>
</organism>
<dbReference type="STRING" id="83767.SAMN05660652_01413"/>
<dbReference type="OrthoDB" id="9816344at2"/>
<dbReference type="SMART" id="SM00342">
    <property type="entry name" value="HTH_ARAC"/>
    <property type="match status" value="1"/>
</dbReference>
<dbReference type="InterPro" id="IPR018060">
    <property type="entry name" value="HTH_AraC"/>
</dbReference>
<dbReference type="PROSITE" id="PS00041">
    <property type="entry name" value="HTH_ARAC_FAMILY_1"/>
    <property type="match status" value="1"/>
</dbReference>
<protein>
    <submittedName>
        <fullName evidence="5">Helix-turn-helix domain-containing protein</fullName>
    </submittedName>
</protein>
<keyword evidence="1" id="KW-0805">Transcription regulation</keyword>
<dbReference type="InterPro" id="IPR018062">
    <property type="entry name" value="HTH_AraC-typ_CS"/>
</dbReference>
<dbReference type="Proteomes" id="UP000198607">
    <property type="component" value="Unassembled WGS sequence"/>
</dbReference>
<dbReference type="AlphaFoldDB" id="A0A1G8AKG0"/>
<keyword evidence="3" id="KW-0804">Transcription</keyword>
<reference evidence="5 6" key="1">
    <citation type="submission" date="2016-10" db="EMBL/GenBank/DDBJ databases">
        <authorList>
            <person name="de Groot N.N."/>
        </authorList>
    </citation>
    <scope>NUCLEOTIDE SEQUENCE [LARGE SCALE GENOMIC DNA]</scope>
    <source>
        <strain evidence="5 6">DSM 5885</strain>
    </source>
</reference>
<evidence type="ECO:0000259" key="4">
    <source>
        <dbReference type="PROSITE" id="PS01124"/>
    </source>
</evidence>
<evidence type="ECO:0000256" key="3">
    <source>
        <dbReference type="ARBA" id="ARBA00023163"/>
    </source>
</evidence>
<dbReference type="PROSITE" id="PS01124">
    <property type="entry name" value="HTH_ARAC_FAMILY_2"/>
    <property type="match status" value="1"/>
</dbReference>